<evidence type="ECO:0000256" key="1">
    <source>
        <dbReference type="SAM" id="MobiDB-lite"/>
    </source>
</evidence>
<dbReference type="HOGENOM" id="CLU_1778032_0_0_1"/>
<dbReference type="AlphaFoldDB" id="A0A0A2V5H8"/>
<protein>
    <submittedName>
        <fullName evidence="2">Uncharacterized protein</fullName>
    </submittedName>
</protein>
<feature type="compositionally biased region" description="Basic and acidic residues" evidence="1">
    <location>
        <begin position="1"/>
        <end position="43"/>
    </location>
</feature>
<sequence length="146" mass="16953">MREIVRKKSKRTENGNPKRYEKRNRRETNRERKRTWKNERLAQKEANTSSIHPEDPRSGERELVEPWQHHSQASGPGIFLAGPPRLDKRVTGVQRKSSHFALHQSNTARNNIIHHFVEDSEMIAWQRLEKSALVNGSDSLAQKGVT</sequence>
<feature type="region of interest" description="Disordered" evidence="1">
    <location>
        <begin position="1"/>
        <end position="85"/>
    </location>
</feature>
<gene>
    <name evidence="2" type="ORF">PAAG_11869</name>
</gene>
<keyword evidence="3" id="KW-1185">Reference proteome</keyword>
<reference evidence="2 3" key="1">
    <citation type="journal article" date="2011" name="PLoS Genet.">
        <title>Comparative genomic analysis of human fungal pathogens causing paracoccidioidomycosis.</title>
        <authorList>
            <person name="Desjardins C.A."/>
            <person name="Champion M.D."/>
            <person name="Holder J.W."/>
            <person name="Muszewska A."/>
            <person name="Goldberg J."/>
            <person name="Bailao A.M."/>
            <person name="Brigido M.M."/>
            <person name="Ferreira M.E."/>
            <person name="Garcia A.M."/>
            <person name="Grynberg M."/>
            <person name="Gujja S."/>
            <person name="Heiman D.I."/>
            <person name="Henn M.R."/>
            <person name="Kodira C.D."/>
            <person name="Leon-Narvaez H."/>
            <person name="Longo L.V."/>
            <person name="Ma L.J."/>
            <person name="Malavazi I."/>
            <person name="Matsuo A.L."/>
            <person name="Morais F.V."/>
            <person name="Pereira M."/>
            <person name="Rodriguez-Brito S."/>
            <person name="Sakthikumar S."/>
            <person name="Salem-Izacc S.M."/>
            <person name="Sykes S.M."/>
            <person name="Teixeira M.M."/>
            <person name="Vallejo M.C."/>
            <person name="Walter M.E."/>
            <person name="Yandava C."/>
            <person name="Young S."/>
            <person name="Zeng Q."/>
            <person name="Zucker J."/>
            <person name="Felipe M.S."/>
            <person name="Goldman G.H."/>
            <person name="Haas B.J."/>
            <person name="McEwen J.G."/>
            <person name="Nino-Vega G."/>
            <person name="Puccia R."/>
            <person name="San-Blas G."/>
            <person name="Soares C.M."/>
            <person name="Birren B.W."/>
            <person name="Cuomo C.A."/>
        </authorList>
    </citation>
    <scope>NUCLEOTIDE SEQUENCE [LARGE SCALE GENOMIC DNA]</scope>
    <source>
        <strain evidence="3">ATCC MYA-826 / Pb01</strain>
    </source>
</reference>
<evidence type="ECO:0000313" key="3">
    <source>
        <dbReference type="Proteomes" id="UP000002059"/>
    </source>
</evidence>
<evidence type="ECO:0000313" key="2">
    <source>
        <dbReference type="EMBL" id="KGQ01405.1"/>
    </source>
</evidence>
<name>A0A0A2V5H8_PARBA</name>
<dbReference type="GeneID" id="26970719"/>
<accession>A0A0A2V5H8</accession>
<organism evidence="2 3">
    <name type="scientific">Paracoccidioides lutzii (strain ATCC MYA-826 / Pb01)</name>
    <name type="common">Paracoccidioides brasiliensis</name>
    <dbReference type="NCBI Taxonomy" id="502779"/>
    <lineage>
        <taxon>Eukaryota</taxon>
        <taxon>Fungi</taxon>
        <taxon>Dikarya</taxon>
        <taxon>Ascomycota</taxon>
        <taxon>Pezizomycotina</taxon>
        <taxon>Eurotiomycetes</taxon>
        <taxon>Eurotiomycetidae</taxon>
        <taxon>Onygenales</taxon>
        <taxon>Ajellomycetaceae</taxon>
        <taxon>Paracoccidioides</taxon>
    </lineage>
</organism>
<dbReference type="RefSeq" id="XP_015702930.1">
    <property type="nucleotide sequence ID" value="XM_015847442.1"/>
</dbReference>
<dbReference type="KEGG" id="pbl:PAAG_11869"/>
<dbReference type="EMBL" id="KN294002">
    <property type="protein sequence ID" value="KGQ01405.1"/>
    <property type="molecule type" value="Genomic_DNA"/>
</dbReference>
<dbReference type="Proteomes" id="UP000002059">
    <property type="component" value="Partially assembled WGS sequence"/>
</dbReference>
<feature type="compositionally biased region" description="Basic and acidic residues" evidence="1">
    <location>
        <begin position="52"/>
        <end position="68"/>
    </location>
</feature>
<dbReference type="VEuPathDB" id="FungiDB:PAAG_11869"/>
<proteinExistence type="predicted"/>